<evidence type="ECO:0000259" key="4">
    <source>
        <dbReference type="Pfam" id="PF01648"/>
    </source>
</evidence>
<keyword evidence="7" id="KW-1185">Reference proteome</keyword>
<dbReference type="Pfam" id="PF01648">
    <property type="entry name" value="ACPS"/>
    <property type="match status" value="1"/>
</dbReference>
<dbReference type="GO" id="GO:0005829">
    <property type="term" value="C:cytosol"/>
    <property type="evidence" value="ECO:0007669"/>
    <property type="project" value="TreeGrafter"/>
</dbReference>
<dbReference type="EMBL" id="BOOH01000016">
    <property type="protein sequence ID" value="GIH75501.1"/>
    <property type="molecule type" value="Genomic_DNA"/>
</dbReference>
<evidence type="ECO:0000256" key="2">
    <source>
        <dbReference type="ARBA" id="ARBA00022679"/>
    </source>
</evidence>
<name>A0A8J3RJW2_9ACTN</name>
<comment type="similarity">
    <text evidence="1">Belongs to the P-Pant transferase superfamily. Gsp/Sfp/HetI/AcpT family.</text>
</comment>
<feature type="region of interest" description="Disordered" evidence="3">
    <location>
        <begin position="242"/>
        <end position="262"/>
    </location>
</feature>
<evidence type="ECO:0000313" key="6">
    <source>
        <dbReference type="EMBL" id="GIH75501.1"/>
    </source>
</evidence>
<dbReference type="RefSeq" id="WP_203890164.1">
    <property type="nucleotide sequence ID" value="NZ_BOOH01000016.1"/>
</dbReference>
<dbReference type="AlphaFoldDB" id="A0A8J3RJW2"/>
<dbReference type="InterPro" id="IPR050559">
    <property type="entry name" value="P-Pant_transferase_sf"/>
</dbReference>
<comment type="caution">
    <text evidence="6">The sequence shown here is derived from an EMBL/GenBank/DDBJ whole genome shotgun (WGS) entry which is preliminary data.</text>
</comment>
<dbReference type="Gene3D" id="3.90.470.20">
    <property type="entry name" value="4'-phosphopantetheinyl transferase domain"/>
    <property type="match status" value="2"/>
</dbReference>
<accession>A0A8J3RJW2</accession>
<dbReference type="GO" id="GO:0008897">
    <property type="term" value="F:holo-[acyl-carrier-protein] synthase activity"/>
    <property type="evidence" value="ECO:0007669"/>
    <property type="project" value="InterPro"/>
</dbReference>
<proteinExistence type="inferred from homology"/>
<gene>
    <name evidence="6" type="ORF">Plo01_19300</name>
</gene>
<dbReference type="PANTHER" id="PTHR12215:SF10">
    <property type="entry name" value="L-AMINOADIPATE-SEMIALDEHYDE DEHYDROGENASE-PHOSPHOPANTETHEINYL TRANSFERASE"/>
    <property type="match status" value="1"/>
</dbReference>
<keyword evidence="2 6" id="KW-0808">Transferase</keyword>
<dbReference type="InterPro" id="IPR037143">
    <property type="entry name" value="4-PPantetheinyl_Trfase_dom_sf"/>
</dbReference>
<evidence type="ECO:0000256" key="1">
    <source>
        <dbReference type="ARBA" id="ARBA00010990"/>
    </source>
</evidence>
<dbReference type="PANTHER" id="PTHR12215">
    <property type="entry name" value="PHOSPHOPANTETHEINE TRANSFERASE"/>
    <property type="match status" value="1"/>
</dbReference>
<dbReference type="Proteomes" id="UP000616724">
    <property type="component" value="Unassembled WGS sequence"/>
</dbReference>
<evidence type="ECO:0000313" key="7">
    <source>
        <dbReference type="Proteomes" id="UP000616724"/>
    </source>
</evidence>
<feature type="domain" description="4'-phosphopantetheinyl transferase N-terminal" evidence="5">
    <location>
        <begin position="17"/>
        <end position="111"/>
    </location>
</feature>
<dbReference type="Pfam" id="PF22624">
    <property type="entry name" value="AASDHPPT_N"/>
    <property type="match status" value="1"/>
</dbReference>
<dbReference type="GO" id="GO:0000287">
    <property type="term" value="F:magnesium ion binding"/>
    <property type="evidence" value="ECO:0007669"/>
    <property type="project" value="InterPro"/>
</dbReference>
<reference evidence="6 7" key="1">
    <citation type="submission" date="2021-01" db="EMBL/GenBank/DDBJ databases">
        <title>Whole genome shotgun sequence of Planobispora longispora NBRC 13918.</title>
        <authorList>
            <person name="Komaki H."/>
            <person name="Tamura T."/>
        </authorList>
    </citation>
    <scope>NUCLEOTIDE SEQUENCE [LARGE SCALE GENOMIC DNA]</scope>
    <source>
        <strain evidence="6 7">NBRC 13918</strain>
    </source>
</reference>
<dbReference type="InterPro" id="IPR008278">
    <property type="entry name" value="4-PPantetheinyl_Trfase_dom"/>
</dbReference>
<dbReference type="GO" id="GO:0019878">
    <property type="term" value="P:lysine biosynthetic process via aminoadipic acid"/>
    <property type="evidence" value="ECO:0007669"/>
    <property type="project" value="TreeGrafter"/>
</dbReference>
<evidence type="ECO:0000259" key="5">
    <source>
        <dbReference type="Pfam" id="PF22624"/>
    </source>
</evidence>
<dbReference type="SUPFAM" id="SSF56214">
    <property type="entry name" value="4'-phosphopantetheinyl transferase"/>
    <property type="match status" value="2"/>
</dbReference>
<feature type="domain" description="4'-phosphopantetheinyl transferase" evidence="4">
    <location>
        <begin position="118"/>
        <end position="195"/>
    </location>
</feature>
<feature type="compositionally biased region" description="Basic and acidic residues" evidence="3">
    <location>
        <begin position="242"/>
        <end position="251"/>
    </location>
</feature>
<evidence type="ECO:0000256" key="3">
    <source>
        <dbReference type="SAM" id="MobiDB-lite"/>
    </source>
</evidence>
<dbReference type="InterPro" id="IPR055066">
    <property type="entry name" value="AASDHPPT_N"/>
</dbReference>
<sequence length="262" mass="29119">MTSIDLRDNECRVWWLDPTQLSVEKLTSTLTNAELRRALTYRKEEDRRRNLAGCWLLRTAVSAHLGIEPREVTVDRSCRHCGKLHGKPRIVNTDTEVYVSVSHSGDRVAVALTLAGEVGVDVEAVLNDQIRQLTGFALSPEEAQALRALPEERQHAAFTQYWSWKEAVLKMTGHGLRLAPKKLHISGSGQNPRLVTWPLDIPTEKVQLRTLNLGSEFTGAVAVLSETGPIVIRQADITDLHRDVTQKERRPGSGAVPVQTAA</sequence>
<organism evidence="6 7">
    <name type="scientific">Planobispora longispora</name>
    <dbReference type="NCBI Taxonomy" id="28887"/>
    <lineage>
        <taxon>Bacteria</taxon>
        <taxon>Bacillati</taxon>
        <taxon>Actinomycetota</taxon>
        <taxon>Actinomycetes</taxon>
        <taxon>Streptosporangiales</taxon>
        <taxon>Streptosporangiaceae</taxon>
        <taxon>Planobispora</taxon>
    </lineage>
</organism>
<protein>
    <submittedName>
        <fullName evidence="6">4'-phosphopantetheinyl transferase</fullName>
    </submittedName>
</protein>